<proteinExistence type="inferred from homology"/>
<dbReference type="PIRSF" id="PIRSF003128">
    <property type="entry name" value="RecN"/>
    <property type="match status" value="1"/>
</dbReference>
<dbReference type="RefSeq" id="WP_014215522.1">
    <property type="nucleotide sequence ID" value="NC_016605.1"/>
</dbReference>
<dbReference type="HOGENOM" id="CLU_018297_3_1_9"/>
<evidence type="ECO:0000313" key="12">
    <source>
        <dbReference type="EMBL" id="AEV95325.1"/>
    </source>
</evidence>
<reference evidence="12 13" key="1">
    <citation type="journal article" date="2012" name="J. Bacteriol.">
        <title>Complete Genome Sequence of the Beer Spoilage Organism Pediococcus claussenii ATCC BAA-344T.</title>
        <authorList>
            <person name="Pittet V."/>
            <person name="Abegunde T."/>
            <person name="Marfleet T."/>
            <person name="Haakensen M."/>
            <person name="Morrow K."/>
            <person name="Jayaprakash T."/>
            <person name="Schroeder K."/>
            <person name="Trost B."/>
            <person name="Byrns S."/>
            <person name="Bergsveinson J."/>
            <person name="Kusalik A."/>
            <person name="Ziola B."/>
        </authorList>
    </citation>
    <scope>NUCLEOTIDE SEQUENCE [LARGE SCALE GENOMIC DNA]</scope>
    <source>
        <strain evidence="12 13">ATCC BAA-344</strain>
    </source>
</reference>
<dbReference type="STRING" id="701521.PECL_1057"/>
<evidence type="ECO:0000256" key="3">
    <source>
        <dbReference type="ARBA" id="ARBA00021315"/>
    </source>
</evidence>
<dbReference type="InterPro" id="IPR027417">
    <property type="entry name" value="P-loop_NTPase"/>
</dbReference>
<dbReference type="FunFam" id="3.40.50.300:FF:000319">
    <property type="entry name" value="DNA repair protein RecN"/>
    <property type="match status" value="1"/>
</dbReference>
<evidence type="ECO:0000256" key="9">
    <source>
        <dbReference type="PIRNR" id="PIRNR003128"/>
    </source>
</evidence>
<feature type="coiled-coil region" evidence="10">
    <location>
        <begin position="345"/>
        <end position="372"/>
    </location>
</feature>
<dbReference type="GO" id="GO:0009432">
    <property type="term" value="P:SOS response"/>
    <property type="evidence" value="ECO:0007669"/>
    <property type="project" value="TreeGrafter"/>
</dbReference>
<organism evidence="12 13">
    <name type="scientific">Pediococcus claussenii (strain ATCC BAA-344 / DSM 14800 / JCM 18046 / KCTC 3811 / LMG 21948 / P06)</name>
    <dbReference type="NCBI Taxonomy" id="701521"/>
    <lineage>
        <taxon>Bacteria</taxon>
        <taxon>Bacillati</taxon>
        <taxon>Bacillota</taxon>
        <taxon>Bacilli</taxon>
        <taxon>Lactobacillales</taxon>
        <taxon>Lactobacillaceae</taxon>
        <taxon>Pediococcus</taxon>
    </lineage>
</organism>
<name>G8PDJ0_PEDCP</name>
<evidence type="ECO:0000256" key="5">
    <source>
        <dbReference type="ARBA" id="ARBA00022763"/>
    </source>
</evidence>
<keyword evidence="10" id="KW-0175">Coiled coil</keyword>
<dbReference type="AlphaFoldDB" id="G8PDJ0"/>
<evidence type="ECO:0000259" key="11">
    <source>
        <dbReference type="Pfam" id="PF02463"/>
    </source>
</evidence>
<dbReference type="PATRIC" id="fig|701521.8.peg.1004"/>
<keyword evidence="7 9" id="KW-0234">DNA repair</keyword>
<protein>
    <recommendedName>
        <fullName evidence="3 9">DNA repair protein RecN</fullName>
    </recommendedName>
    <alternativeName>
        <fullName evidence="8 9">Recombination protein N</fullName>
    </alternativeName>
</protein>
<dbReference type="PANTHER" id="PTHR11059">
    <property type="entry name" value="DNA REPAIR PROTEIN RECN"/>
    <property type="match status" value="1"/>
</dbReference>
<dbReference type="Gene3D" id="3.40.50.300">
    <property type="entry name" value="P-loop containing nucleotide triphosphate hydrolases"/>
    <property type="match status" value="2"/>
</dbReference>
<dbReference type="CDD" id="cd03241">
    <property type="entry name" value="ABC_RecN"/>
    <property type="match status" value="2"/>
</dbReference>
<dbReference type="SUPFAM" id="SSF52540">
    <property type="entry name" value="P-loop containing nucleoside triphosphate hydrolases"/>
    <property type="match status" value="2"/>
</dbReference>
<keyword evidence="5 9" id="KW-0227">DNA damage</keyword>
<gene>
    <name evidence="12" type="primary">recN</name>
    <name evidence="12" type="ordered locus">PECL_1057</name>
</gene>
<evidence type="ECO:0000256" key="10">
    <source>
        <dbReference type="SAM" id="Coils"/>
    </source>
</evidence>
<dbReference type="InterPro" id="IPR003395">
    <property type="entry name" value="RecF/RecN/SMC_N"/>
</dbReference>
<dbReference type="GO" id="GO:0043590">
    <property type="term" value="C:bacterial nucleoid"/>
    <property type="evidence" value="ECO:0007669"/>
    <property type="project" value="TreeGrafter"/>
</dbReference>
<evidence type="ECO:0000256" key="2">
    <source>
        <dbReference type="ARBA" id="ARBA00009441"/>
    </source>
</evidence>
<dbReference type="FunFam" id="3.40.50.300:FF:000356">
    <property type="entry name" value="DNA repair protein RecN"/>
    <property type="match status" value="1"/>
</dbReference>
<dbReference type="NCBIfam" id="TIGR00634">
    <property type="entry name" value="recN"/>
    <property type="match status" value="1"/>
</dbReference>
<accession>G8PDJ0</accession>
<keyword evidence="13" id="KW-1185">Reference proteome</keyword>
<dbReference type="EMBL" id="CP003137">
    <property type="protein sequence ID" value="AEV95325.1"/>
    <property type="molecule type" value="Genomic_DNA"/>
</dbReference>
<evidence type="ECO:0000256" key="1">
    <source>
        <dbReference type="ARBA" id="ARBA00003618"/>
    </source>
</evidence>
<evidence type="ECO:0000256" key="7">
    <source>
        <dbReference type="ARBA" id="ARBA00023204"/>
    </source>
</evidence>
<evidence type="ECO:0000256" key="4">
    <source>
        <dbReference type="ARBA" id="ARBA00022741"/>
    </source>
</evidence>
<dbReference type="eggNOG" id="COG0497">
    <property type="taxonomic scope" value="Bacteria"/>
</dbReference>
<comment type="function">
    <text evidence="1 9">May be involved in recombinational repair of damaged DNA.</text>
</comment>
<dbReference type="GO" id="GO:0006281">
    <property type="term" value="P:DNA repair"/>
    <property type="evidence" value="ECO:0007669"/>
    <property type="project" value="UniProtKB-KW"/>
</dbReference>
<dbReference type="GO" id="GO:0006310">
    <property type="term" value="P:DNA recombination"/>
    <property type="evidence" value="ECO:0007669"/>
    <property type="project" value="InterPro"/>
</dbReference>
<evidence type="ECO:0000256" key="8">
    <source>
        <dbReference type="ARBA" id="ARBA00033408"/>
    </source>
</evidence>
<dbReference type="Proteomes" id="UP000005444">
    <property type="component" value="Chromosome"/>
</dbReference>
<dbReference type="KEGG" id="pce:PECL_1057"/>
<keyword evidence="4" id="KW-0547">Nucleotide-binding</keyword>
<comment type="similarity">
    <text evidence="2 9">Belongs to the RecN family.</text>
</comment>
<dbReference type="Pfam" id="PF02463">
    <property type="entry name" value="SMC_N"/>
    <property type="match status" value="1"/>
</dbReference>
<evidence type="ECO:0000313" key="13">
    <source>
        <dbReference type="Proteomes" id="UP000005444"/>
    </source>
</evidence>
<feature type="domain" description="RecF/RecN/SMC N-terminal" evidence="11">
    <location>
        <begin position="1"/>
        <end position="509"/>
    </location>
</feature>
<dbReference type="InterPro" id="IPR004604">
    <property type="entry name" value="DNA_recomb/repair_RecN"/>
</dbReference>
<dbReference type="GO" id="GO:0005524">
    <property type="term" value="F:ATP binding"/>
    <property type="evidence" value="ECO:0007669"/>
    <property type="project" value="UniProtKB-KW"/>
</dbReference>
<keyword evidence="6" id="KW-0067">ATP-binding</keyword>
<sequence length="557" mass="62012">MLREISIKDFAIIEKLDVDFSKGMTALTGETGAGKSIIIDAVGLLAGGRGSSDFIRTGATKAVLQGVFDANTSKNTEKALDEVGVEPDDELIITREIHNNGRNVCRINGTIVNLQSLRLIGDTLIDIHGQNEHQELMDREKHLDTLDQYDDGQIKTVLKEYQTIFSRLQTVKQSLKKQLANEQEWNQRVDMLRFQIDEISTANLKSGEEEELILKRDQLNNFQAISAALSSSMQALENDDGGAATDLVGGIMNDLESIAEYGTEYQKMAEEASNAYYSLEDVASSVRDAIDGLEWNNGELDQVEQRLELIHQLKRKYGDSINEVLEYFEKIKTELDSMIGTGDSANELSQQVEELEAKTQKLGIRLSKIRKKSALSLEKRVQEQLNELYMNNTIFKVQFTERKSPELSGLDDVEFFIQPNPGEQLRPLVKIASGGELSRIMLALKTIFAQNDGVTSIIFDEVDTGVSGRVAQAIADKIHEIANHSQVLCITHLPQVAAKADQQLHVAKEVKNDRTTTTLTVLNDEGRVQEIARMLAGNEITKLSVAHARELLTIEHS</sequence>
<dbReference type="PANTHER" id="PTHR11059:SF0">
    <property type="entry name" value="DNA REPAIR PROTEIN RECN"/>
    <property type="match status" value="1"/>
</dbReference>
<evidence type="ECO:0000256" key="6">
    <source>
        <dbReference type="ARBA" id="ARBA00022840"/>
    </source>
</evidence>